<dbReference type="Proteomes" id="UP000234329">
    <property type="component" value="Unassembled WGS sequence"/>
</dbReference>
<protein>
    <recommendedName>
        <fullName evidence="8">tRNA(Ile)-lysidine synthase</fullName>
        <ecNumber evidence="8">6.3.4.19</ecNumber>
    </recommendedName>
    <alternativeName>
        <fullName evidence="8">tRNA(Ile)-2-lysyl-cytidine synthase</fullName>
    </alternativeName>
    <alternativeName>
        <fullName evidence="8">tRNA(Ile)-lysidine synthetase</fullName>
    </alternativeName>
</protein>
<dbReference type="SMART" id="SM00977">
    <property type="entry name" value="TilS_C"/>
    <property type="match status" value="1"/>
</dbReference>
<dbReference type="SUPFAM" id="SSF82829">
    <property type="entry name" value="MesJ substrate recognition domain-like"/>
    <property type="match status" value="1"/>
</dbReference>
<comment type="function">
    <text evidence="8">Ligates lysine onto the cytidine present at position 34 of the AUA codon-specific tRNA(Ile) that contains the anticodon CAU, in an ATP-dependent manner. Cytidine is converted to lysidine, thus changing the amino acid specificity of the tRNA from methionine to isoleucine.</text>
</comment>
<dbReference type="InterPro" id="IPR012796">
    <property type="entry name" value="Lysidine-tRNA-synth_C"/>
</dbReference>
<organism evidence="10 11">
    <name type="scientific">Acidithiobacillus marinus</name>
    <dbReference type="NCBI Taxonomy" id="187490"/>
    <lineage>
        <taxon>Bacteria</taxon>
        <taxon>Pseudomonadati</taxon>
        <taxon>Pseudomonadota</taxon>
        <taxon>Acidithiobacillia</taxon>
        <taxon>Acidithiobacillales</taxon>
        <taxon>Acidithiobacillaceae</taxon>
        <taxon>Acidithiobacillus</taxon>
    </lineage>
</organism>
<dbReference type="EMBL" id="MXAV01000040">
    <property type="protein sequence ID" value="PKY10253.1"/>
    <property type="molecule type" value="Genomic_DNA"/>
</dbReference>
<dbReference type="EC" id="6.3.4.19" evidence="8"/>
<dbReference type="SUPFAM" id="SSF52402">
    <property type="entry name" value="Adenine nucleotide alpha hydrolases-like"/>
    <property type="match status" value="1"/>
</dbReference>
<proteinExistence type="inferred from homology"/>
<dbReference type="Pfam" id="PF01171">
    <property type="entry name" value="ATP_bind_3"/>
    <property type="match status" value="1"/>
</dbReference>
<sequence>MEWSARPELEQRLQNRLQQWELTPQRPLLVAYSGGSDSTALLAALVALEYPVHALHVDHGWHAQSPVWADFCVTQTQAMGVPCTVLYLPPDTTGEGPEDQARRGRYAVLTEQLQEGDILLTAQHQQDQAETFLLQLLRGTGIAGLAAMPWQKPLGKGQLLRPLLQVPKSVIRDYLQQKNLPYLQDPANQDPRFDRVRVRQQLLPLLQEMGWAHAPGTLARTAENMGDVYALVEDWFTIQWERHRTAFPQLREDAVSLEFLRKLTPALQRMFLRGWLQKLRVPLPSQARLTILQQALDSGLGRRIQWAGAACWLQGQTLYLWRSSDFTGDWQEGPWQSDSALPFAGWECQKVEALPSGSAHQALSAAFSEETLCWRRRQPGELVRMSTGTHRPLKKILLEAAVPPDWRAHIPLLWDTHGHLLLIPGFYTAPWARAAFGTAALCFIRR</sequence>
<dbReference type="GO" id="GO:0032267">
    <property type="term" value="F:tRNA(Ile)-lysidine synthase activity"/>
    <property type="evidence" value="ECO:0007669"/>
    <property type="project" value="UniProtKB-EC"/>
</dbReference>
<evidence type="ECO:0000259" key="9">
    <source>
        <dbReference type="SMART" id="SM00977"/>
    </source>
</evidence>
<dbReference type="GO" id="GO:0005737">
    <property type="term" value="C:cytoplasm"/>
    <property type="evidence" value="ECO:0007669"/>
    <property type="project" value="UniProtKB-SubCell"/>
</dbReference>
<dbReference type="InterPro" id="IPR015262">
    <property type="entry name" value="tRNA_Ile_lys_synt_subst-bd"/>
</dbReference>
<evidence type="ECO:0000256" key="7">
    <source>
        <dbReference type="ARBA" id="ARBA00048539"/>
    </source>
</evidence>
<dbReference type="GO" id="GO:0006400">
    <property type="term" value="P:tRNA modification"/>
    <property type="evidence" value="ECO:0007669"/>
    <property type="project" value="UniProtKB-UniRule"/>
</dbReference>
<dbReference type="Pfam" id="PF09179">
    <property type="entry name" value="TilS"/>
    <property type="match status" value="1"/>
</dbReference>
<evidence type="ECO:0000256" key="2">
    <source>
        <dbReference type="ARBA" id="ARBA00022490"/>
    </source>
</evidence>
<keyword evidence="4 8" id="KW-0819">tRNA processing</keyword>
<comment type="caution">
    <text evidence="10">The sequence shown here is derived from an EMBL/GenBank/DDBJ whole genome shotgun (WGS) entry which is preliminary data.</text>
</comment>
<evidence type="ECO:0000256" key="8">
    <source>
        <dbReference type="HAMAP-Rule" id="MF_01161"/>
    </source>
</evidence>
<comment type="domain">
    <text evidence="8">The N-terminal region contains the highly conserved SGGXDS motif, predicted to be a P-loop motif involved in ATP binding.</text>
</comment>
<evidence type="ECO:0000256" key="1">
    <source>
        <dbReference type="ARBA" id="ARBA00004496"/>
    </source>
</evidence>
<evidence type="ECO:0000256" key="3">
    <source>
        <dbReference type="ARBA" id="ARBA00022598"/>
    </source>
</evidence>
<dbReference type="HAMAP" id="MF_01161">
    <property type="entry name" value="tRNA_Ile_lys_synt"/>
    <property type="match status" value="1"/>
</dbReference>
<evidence type="ECO:0000256" key="4">
    <source>
        <dbReference type="ARBA" id="ARBA00022694"/>
    </source>
</evidence>
<accession>A0A2I1DK55</accession>
<dbReference type="GO" id="GO:0005524">
    <property type="term" value="F:ATP binding"/>
    <property type="evidence" value="ECO:0007669"/>
    <property type="project" value="UniProtKB-UniRule"/>
</dbReference>
<dbReference type="InterPro" id="IPR011063">
    <property type="entry name" value="TilS/TtcA_N"/>
</dbReference>
<keyword evidence="5 8" id="KW-0547">Nucleotide-binding</keyword>
<dbReference type="PANTHER" id="PTHR43033">
    <property type="entry name" value="TRNA(ILE)-LYSIDINE SYNTHASE-RELATED"/>
    <property type="match status" value="1"/>
</dbReference>
<evidence type="ECO:0000313" key="11">
    <source>
        <dbReference type="Proteomes" id="UP000234329"/>
    </source>
</evidence>
<dbReference type="CDD" id="cd01992">
    <property type="entry name" value="TilS_N"/>
    <property type="match status" value="1"/>
</dbReference>
<dbReference type="InParanoid" id="A0A2I1DK55"/>
<dbReference type="FunCoup" id="A0A2I1DK55">
    <property type="interactions" value="315"/>
</dbReference>
<dbReference type="Pfam" id="PF11734">
    <property type="entry name" value="TilS_C"/>
    <property type="match status" value="1"/>
</dbReference>
<dbReference type="InterPro" id="IPR012795">
    <property type="entry name" value="tRNA_Ile_lys_synt_N"/>
</dbReference>
<evidence type="ECO:0000256" key="6">
    <source>
        <dbReference type="ARBA" id="ARBA00022840"/>
    </source>
</evidence>
<name>A0A2I1DK55_9PROT</name>
<comment type="subcellular location">
    <subcellularLocation>
        <location evidence="1 8">Cytoplasm</location>
    </subcellularLocation>
</comment>
<dbReference type="InterPro" id="IPR014729">
    <property type="entry name" value="Rossmann-like_a/b/a_fold"/>
</dbReference>
<dbReference type="OrthoDB" id="9807403at2"/>
<feature type="domain" description="Lysidine-tRNA(Ile) synthetase C-terminal" evidence="9">
    <location>
        <begin position="372"/>
        <end position="443"/>
    </location>
</feature>
<feature type="binding site" evidence="8">
    <location>
        <begin position="33"/>
        <end position="38"/>
    </location>
    <ligand>
        <name>ATP</name>
        <dbReference type="ChEBI" id="CHEBI:30616"/>
    </ligand>
</feature>
<dbReference type="NCBIfam" id="TIGR02432">
    <property type="entry name" value="lysidine_TilS_N"/>
    <property type="match status" value="1"/>
</dbReference>
<comment type="catalytic activity">
    <reaction evidence="7 8">
        <text>cytidine(34) in tRNA(Ile2) + L-lysine + ATP = lysidine(34) in tRNA(Ile2) + AMP + diphosphate + H(+)</text>
        <dbReference type="Rhea" id="RHEA:43744"/>
        <dbReference type="Rhea" id="RHEA-COMP:10625"/>
        <dbReference type="Rhea" id="RHEA-COMP:10670"/>
        <dbReference type="ChEBI" id="CHEBI:15378"/>
        <dbReference type="ChEBI" id="CHEBI:30616"/>
        <dbReference type="ChEBI" id="CHEBI:32551"/>
        <dbReference type="ChEBI" id="CHEBI:33019"/>
        <dbReference type="ChEBI" id="CHEBI:82748"/>
        <dbReference type="ChEBI" id="CHEBI:83665"/>
        <dbReference type="ChEBI" id="CHEBI:456215"/>
        <dbReference type="EC" id="6.3.4.19"/>
    </reaction>
</comment>
<dbReference type="PANTHER" id="PTHR43033:SF1">
    <property type="entry name" value="TRNA(ILE)-LYSIDINE SYNTHASE-RELATED"/>
    <property type="match status" value="1"/>
</dbReference>
<dbReference type="Gene3D" id="1.20.59.20">
    <property type="match status" value="1"/>
</dbReference>
<evidence type="ECO:0000256" key="5">
    <source>
        <dbReference type="ARBA" id="ARBA00022741"/>
    </source>
</evidence>
<dbReference type="SUPFAM" id="SSF56037">
    <property type="entry name" value="PheT/TilS domain"/>
    <property type="match status" value="1"/>
</dbReference>
<evidence type="ECO:0000313" key="10">
    <source>
        <dbReference type="EMBL" id="PKY10253.1"/>
    </source>
</evidence>
<keyword evidence="6 8" id="KW-0067">ATP-binding</keyword>
<keyword evidence="3 8" id="KW-0436">Ligase</keyword>
<keyword evidence="11" id="KW-1185">Reference proteome</keyword>
<reference evidence="10 11" key="1">
    <citation type="submission" date="2017-03" db="EMBL/GenBank/DDBJ databases">
        <title>Draft genime sequence of the acidophilic sulfur-oxidizing bacterium Acidithiobacillus sp. SH, isolated from seawater.</title>
        <authorList>
            <person name="Sharmin S."/>
            <person name="Tokuhisa M."/>
            <person name="Kanao T."/>
            <person name="Kamimura K."/>
        </authorList>
    </citation>
    <scope>NUCLEOTIDE SEQUENCE [LARGE SCALE GENOMIC DNA]</scope>
    <source>
        <strain evidence="10 11">SH</strain>
    </source>
</reference>
<comment type="similarity">
    <text evidence="8">Belongs to the tRNA(Ile)-lysidine synthase family.</text>
</comment>
<dbReference type="InterPro" id="IPR012094">
    <property type="entry name" value="tRNA_Ile_lys_synt"/>
</dbReference>
<gene>
    <name evidence="8" type="primary">tilS</name>
    <name evidence="10" type="ORF">B1757_11085</name>
</gene>
<dbReference type="AlphaFoldDB" id="A0A2I1DK55"/>
<dbReference type="Gene3D" id="3.40.50.620">
    <property type="entry name" value="HUPs"/>
    <property type="match status" value="1"/>
</dbReference>
<dbReference type="NCBIfam" id="TIGR02433">
    <property type="entry name" value="lysidine_TilS_C"/>
    <property type="match status" value="1"/>
</dbReference>
<keyword evidence="2 8" id="KW-0963">Cytoplasm</keyword>